<dbReference type="PANTHER" id="PTHR11575:SF24">
    <property type="entry name" value="5'-NUCLEOTIDASE"/>
    <property type="match status" value="1"/>
</dbReference>
<name>A0A1M5HRM7_9ALTE</name>
<dbReference type="SUPFAM" id="SSF55816">
    <property type="entry name" value="5'-nucleotidase (syn. UDP-sugar hydrolase), C-terminal domain"/>
    <property type="match status" value="1"/>
</dbReference>
<evidence type="ECO:0000256" key="1">
    <source>
        <dbReference type="RuleBase" id="RU362119"/>
    </source>
</evidence>
<proteinExistence type="inferred from homology"/>
<dbReference type="PANTHER" id="PTHR11575">
    <property type="entry name" value="5'-NUCLEOTIDASE-RELATED"/>
    <property type="match status" value="1"/>
</dbReference>
<keyword evidence="1" id="KW-0732">Signal</keyword>
<sequence length="504" mass="54807">MYRSLIILAMSIAVSLVPSSVLAASHQLTIVYAAELPLIKNEPHGSYAQLATLLEQTRETDPTTTFLFGGGSLAPSMLSSFDRGAHIIDILNTLEPDAMAVAKREFSYYEDEFSLRAYEAAFPMVLSNAIDPLTGANIDGAVRRIIIEKPGIKVGVMALIHDSVIEEYLLQRLQITQPRNAVREQIALLKAEGADVVVLMISDKHDFVHDLLEQGSVDVVLRTDPHYTLSSDNQHSSEHPGYVFITSPGTSAVVTISWQGSDTAKQVAVDTIALNQLQADKVVDTQINAYDDRISALLGEEIATLATSMNTQRYDVRTSENGFGNLVSDALRSASHTDVALINGGAIRGERTYSPGYVLTREDISTELPFRSRITVLRLAGRHIKAALENGLSQVEQVAGRFPHVSGISMNVDLNAPVGERVKQVMVNGQPLEEARIYSMATSDFLAGGGDGYDALTLGTEVPFSQQVTPLIADIVISVLRRQQTISARKSGRINYMPSIGRND</sequence>
<dbReference type="GO" id="GO:0009166">
    <property type="term" value="P:nucleotide catabolic process"/>
    <property type="evidence" value="ECO:0007669"/>
    <property type="project" value="InterPro"/>
</dbReference>
<dbReference type="Pfam" id="PF02872">
    <property type="entry name" value="5_nucleotid_C"/>
    <property type="match status" value="1"/>
</dbReference>
<dbReference type="STRING" id="634436.SAMN05216361_1588"/>
<feature type="domain" description="5'-Nucleotidase C-terminal" evidence="2">
    <location>
        <begin position="303"/>
        <end position="456"/>
    </location>
</feature>
<dbReference type="RefSeq" id="WP_084526299.1">
    <property type="nucleotide sequence ID" value="NZ_FQWD01000002.1"/>
</dbReference>
<keyword evidence="4" id="KW-1185">Reference proteome</keyword>
<accession>A0A1M5HRM7</accession>
<dbReference type="GO" id="GO:0000166">
    <property type="term" value="F:nucleotide binding"/>
    <property type="evidence" value="ECO:0007669"/>
    <property type="project" value="UniProtKB-KW"/>
</dbReference>
<dbReference type="Gene3D" id="3.60.21.10">
    <property type="match status" value="1"/>
</dbReference>
<feature type="signal peptide" evidence="1">
    <location>
        <begin position="1"/>
        <end position="23"/>
    </location>
</feature>
<dbReference type="Proteomes" id="UP000184520">
    <property type="component" value="Unassembled WGS sequence"/>
</dbReference>
<evidence type="ECO:0000313" key="3">
    <source>
        <dbReference type="EMBL" id="SHG18575.1"/>
    </source>
</evidence>
<evidence type="ECO:0000259" key="2">
    <source>
        <dbReference type="Pfam" id="PF02872"/>
    </source>
</evidence>
<reference evidence="4" key="1">
    <citation type="submission" date="2016-11" db="EMBL/GenBank/DDBJ databases">
        <authorList>
            <person name="Varghese N."/>
            <person name="Submissions S."/>
        </authorList>
    </citation>
    <scope>NUCLEOTIDE SEQUENCE [LARGE SCALE GENOMIC DNA]</scope>
    <source>
        <strain evidence="4">CGMCC 1.8995</strain>
    </source>
</reference>
<dbReference type="AlphaFoldDB" id="A0A1M5HRM7"/>
<protein>
    <submittedName>
        <fullName evidence="3">2',3'-cyclic-nucleotide 2'-phosphodiesterase/5'-or 3'-nucleotidase, 5'-nucleotidase family</fullName>
    </submittedName>
</protein>
<dbReference type="OrthoDB" id="9803927at2"/>
<dbReference type="EMBL" id="FQWD01000002">
    <property type="protein sequence ID" value="SHG18575.1"/>
    <property type="molecule type" value="Genomic_DNA"/>
</dbReference>
<dbReference type="InterPro" id="IPR006179">
    <property type="entry name" value="5_nucleotidase/apyrase"/>
</dbReference>
<keyword evidence="1" id="KW-0378">Hydrolase</keyword>
<dbReference type="PRINTS" id="PR01607">
    <property type="entry name" value="APYRASEFAMLY"/>
</dbReference>
<feature type="chain" id="PRO_5011815732" evidence="1">
    <location>
        <begin position="24"/>
        <end position="504"/>
    </location>
</feature>
<keyword evidence="1" id="KW-0547">Nucleotide-binding</keyword>
<organism evidence="3 4">
    <name type="scientific">Marisediminitalea aggregata</name>
    <dbReference type="NCBI Taxonomy" id="634436"/>
    <lineage>
        <taxon>Bacteria</taxon>
        <taxon>Pseudomonadati</taxon>
        <taxon>Pseudomonadota</taxon>
        <taxon>Gammaproteobacteria</taxon>
        <taxon>Alteromonadales</taxon>
        <taxon>Alteromonadaceae</taxon>
        <taxon>Marisediminitalea</taxon>
    </lineage>
</organism>
<dbReference type="GO" id="GO:0016787">
    <property type="term" value="F:hydrolase activity"/>
    <property type="evidence" value="ECO:0007669"/>
    <property type="project" value="UniProtKB-KW"/>
</dbReference>
<dbReference type="InterPro" id="IPR029052">
    <property type="entry name" value="Metallo-depent_PP-like"/>
</dbReference>
<dbReference type="SUPFAM" id="SSF56300">
    <property type="entry name" value="Metallo-dependent phosphatases"/>
    <property type="match status" value="1"/>
</dbReference>
<dbReference type="InterPro" id="IPR036907">
    <property type="entry name" value="5'-Nucleotdase_C_sf"/>
</dbReference>
<dbReference type="Gene3D" id="3.90.780.10">
    <property type="entry name" value="5'-Nucleotidase, C-terminal domain"/>
    <property type="match status" value="1"/>
</dbReference>
<gene>
    <name evidence="3" type="ORF">SAMN05216361_1588</name>
</gene>
<dbReference type="InterPro" id="IPR008334">
    <property type="entry name" value="5'-Nucleotdase_C"/>
</dbReference>
<evidence type="ECO:0000313" key="4">
    <source>
        <dbReference type="Proteomes" id="UP000184520"/>
    </source>
</evidence>
<comment type="similarity">
    <text evidence="1">Belongs to the 5'-nucleotidase family.</text>
</comment>